<evidence type="ECO:0008006" key="2">
    <source>
        <dbReference type="Google" id="ProtNLM"/>
    </source>
</evidence>
<accession>K2FYV5</accession>
<sequence>MKKFALIMIGYIPPTSEIMESWIKWFKSIEDKIEARAWFGNWKEITKHSITDLPMDLAAITGYMVIKVESEDEAEKIAQSCPMITSVKLYEIRSHQEF</sequence>
<dbReference type="Gene3D" id="3.30.70.1060">
    <property type="entry name" value="Dimeric alpha+beta barrel"/>
    <property type="match status" value="1"/>
</dbReference>
<name>K2FYV5_9BACT</name>
<organism evidence="1">
    <name type="scientific">uncultured bacterium</name>
    <name type="common">gcode 4</name>
    <dbReference type="NCBI Taxonomy" id="1234023"/>
    <lineage>
        <taxon>Bacteria</taxon>
        <taxon>environmental samples</taxon>
    </lineage>
</organism>
<protein>
    <recommendedName>
        <fullName evidence="2">YCII-related domain-containing protein</fullName>
    </recommendedName>
</protein>
<dbReference type="EMBL" id="AMFJ01000374">
    <property type="protein sequence ID" value="EKE28108.1"/>
    <property type="molecule type" value="Genomic_DNA"/>
</dbReference>
<proteinExistence type="predicted"/>
<comment type="caution">
    <text evidence="1">The sequence shown here is derived from an EMBL/GenBank/DDBJ whole genome shotgun (WGS) entry which is preliminary data.</text>
</comment>
<gene>
    <name evidence="1" type="ORF">ACD_3C00100G0013</name>
</gene>
<reference evidence="1" key="1">
    <citation type="journal article" date="2012" name="Science">
        <title>Fermentation, hydrogen, and sulfur metabolism in multiple uncultivated bacterial phyla.</title>
        <authorList>
            <person name="Wrighton K.C."/>
            <person name="Thomas B.C."/>
            <person name="Sharon I."/>
            <person name="Miller C.S."/>
            <person name="Castelle C.J."/>
            <person name="VerBerkmoes N.C."/>
            <person name="Wilkins M.J."/>
            <person name="Hettich R.L."/>
            <person name="Lipton M.S."/>
            <person name="Williams K.H."/>
            <person name="Long P.E."/>
            <person name="Banfield J.F."/>
        </authorList>
    </citation>
    <scope>NUCLEOTIDE SEQUENCE [LARGE SCALE GENOMIC DNA]</scope>
</reference>
<dbReference type="AlphaFoldDB" id="K2FYV5"/>
<evidence type="ECO:0000313" key="1">
    <source>
        <dbReference type="EMBL" id="EKE28108.1"/>
    </source>
</evidence>